<reference evidence="1 2" key="1">
    <citation type="submission" date="2024-01" db="EMBL/GenBank/DDBJ databases">
        <authorList>
            <person name="Waweru B."/>
        </authorList>
    </citation>
    <scope>NUCLEOTIDE SEQUENCE [LARGE SCALE GENOMIC DNA]</scope>
</reference>
<dbReference type="EMBL" id="CAWUPB010001195">
    <property type="protein sequence ID" value="CAK7354552.1"/>
    <property type="molecule type" value="Genomic_DNA"/>
</dbReference>
<sequence length="61" mass="6858">GVVDGFWKLGRVRDLKSKVRAVMNFNMQNPNAKNIQMLPGKFYGEKSKSANCTSNPQTKVK</sequence>
<dbReference type="AlphaFoldDB" id="A0AAV1SQJ9"/>
<feature type="non-terminal residue" evidence="1">
    <location>
        <position position="1"/>
    </location>
</feature>
<accession>A0AAV1SQJ9</accession>
<dbReference type="Proteomes" id="UP001314170">
    <property type="component" value="Unassembled WGS sequence"/>
</dbReference>
<evidence type="ECO:0000313" key="1">
    <source>
        <dbReference type="EMBL" id="CAK7354552.1"/>
    </source>
</evidence>
<comment type="caution">
    <text evidence="1">The sequence shown here is derived from an EMBL/GenBank/DDBJ whole genome shotgun (WGS) entry which is preliminary data.</text>
</comment>
<evidence type="ECO:0000313" key="2">
    <source>
        <dbReference type="Proteomes" id="UP001314170"/>
    </source>
</evidence>
<organism evidence="1 2">
    <name type="scientific">Dovyalis caffra</name>
    <dbReference type="NCBI Taxonomy" id="77055"/>
    <lineage>
        <taxon>Eukaryota</taxon>
        <taxon>Viridiplantae</taxon>
        <taxon>Streptophyta</taxon>
        <taxon>Embryophyta</taxon>
        <taxon>Tracheophyta</taxon>
        <taxon>Spermatophyta</taxon>
        <taxon>Magnoliopsida</taxon>
        <taxon>eudicotyledons</taxon>
        <taxon>Gunneridae</taxon>
        <taxon>Pentapetalae</taxon>
        <taxon>rosids</taxon>
        <taxon>fabids</taxon>
        <taxon>Malpighiales</taxon>
        <taxon>Salicaceae</taxon>
        <taxon>Flacourtieae</taxon>
        <taxon>Dovyalis</taxon>
    </lineage>
</organism>
<keyword evidence="2" id="KW-1185">Reference proteome</keyword>
<protein>
    <submittedName>
        <fullName evidence="1">Uncharacterized protein</fullName>
    </submittedName>
</protein>
<proteinExistence type="predicted"/>
<gene>
    <name evidence="1" type="ORF">DCAF_LOCUS25221</name>
</gene>
<name>A0AAV1SQJ9_9ROSI</name>